<evidence type="ECO:0000313" key="2">
    <source>
        <dbReference type="Proteomes" id="UP000321523"/>
    </source>
</evidence>
<dbReference type="Proteomes" id="UP000321523">
    <property type="component" value="Unassembled WGS sequence"/>
</dbReference>
<proteinExistence type="predicted"/>
<dbReference type="AlphaFoldDB" id="A0A512DSY7"/>
<comment type="caution">
    <text evidence="1">The sequence shown here is derived from an EMBL/GenBank/DDBJ whole genome shotgun (WGS) entry which is preliminary data.</text>
</comment>
<organism evidence="1 2">
    <name type="scientific">Skermanella aerolata</name>
    <dbReference type="NCBI Taxonomy" id="393310"/>
    <lineage>
        <taxon>Bacteria</taxon>
        <taxon>Pseudomonadati</taxon>
        <taxon>Pseudomonadota</taxon>
        <taxon>Alphaproteobacteria</taxon>
        <taxon>Rhodospirillales</taxon>
        <taxon>Azospirillaceae</taxon>
        <taxon>Skermanella</taxon>
    </lineage>
</organism>
<name>A0A512DSY7_9PROT</name>
<accession>A0A512DSY7</accession>
<reference evidence="1 2" key="1">
    <citation type="submission" date="2019-07" db="EMBL/GenBank/DDBJ databases">
        <title>Whole genome shotgun sequence of Skermanella aerolata NBRC 106429.</title>
        <authorList>
            <person name="Hosoyama A."/>
            <person name="Uohara A."/>
            <person name="Ohji S."/>
            <person name="Ichikawa N."/>
        </authorList>
    </citation>
    <scope>NUCLEOTIDE SEQUENCE [LARGE SCALE GENOMIC DNA]</scope>
    <source>
        <strain evidence="1 2">NBRC 106429</strain>
    </source>
</reference>
<dbReference type="OrthoDB" id="8479148at2"/>
<keyword evidence="2" id="KW-1185">Reference proteome</keyword>
<sequence length="204" mass="22569">MSVAQSFTADLTKFYSEPGGISPAIISGLGDACSFTFGGFYPGDQRLWSLYEIWLRHQNSSHHAPRWTIDMVPDLAFWLPNMFEVRFTDMGAHFSRFGSGLIRAIGVDMTGRRAASALLGPGSERIDSDCLQVQETGKVIWSDDELRRRGASPVVCERLTLPFSDADGQIDRLVGCIYLQGSGMTPGWLGTVIRFVNIRNTVLD</sequence>
<dbReference type="EMBL" id="BJYZ01000017">
    <property type="protein sequence ID" value="GEO39589.1"/>
    <property type="molecule type" value="Genomic_DNA"/>
</dbReference>
<protein>
    <recommendedName>
        <fullName evidence="3">PAS domain-containing protein</fullName>
    </recommendedName>
</protein>
<evidence type="ECO:0008006" key="3">
    <source>
        <dbReference type="Google" id="ProtNLM"/>
    </source>
</evidence>
<evidence type="ECO:0000313" key="1">
    <source>
        <dbReference type="EMBL" id="GEO39589.1"/>
    </source>
</evidence>
<dbReference type="RefSeq" id="WP_044427662.1">
    <property type="nucleotide sequence ID" value="NZ_BJYZ01000017.1"/>
</dbReference>
<gene>
    <name evidence="1" type="ORF">SAE02_37370</name>
</gene>